<protein>
    <recommendedName>
        <fullName evidence="7 8">Glutamine-dependent NAD(+) synthetase</fullName>
        <ecNumber evidence="7 8">6.3.5.1</ecNumber>
    </recommendedName>
    <alternativeName>
        <fullName evidence="7 8">NAD(+) synthase [glutamine-hydrolyzing]</fullName>
    </alternativeName>
</protein>
<feature type="binding site" evidence="7">
    <location>
        <begin position="325"/>
        <end position="332"/>
    </location>
    <ligand>
        <name>ATP</name>
        <dbReference type="ChEBI" id="CHEBI:30616"/>
    </ligand>
</feature>
<keyword evidence="3 7" id="KW-0436">Ligase</keyword>
<dbReference type="CDD" id="cd07570">
    <property type="entry name" value="GAT_Gln-NAD-synth"/>
    <property type="match status" value="1"/>
</dbReference>
<comment type="similarity">
    <text evidence="9">Belongs to the NAD synthetase family.</text>
</comment>
<feature type="active site" description="For glutaminase activity" evidence="7">
    <location>
        <position position="124"/>
    </location>
</feature>
<evidence type="ECO:0000256" key="3">
    <source>
        <dbReference type="ARBA" id="ARBA00022598"/>
    </source>
</evidence>
<dbReference type="Pfam" id="PF02540">
    <property type="entry name" value="NAD_synthase"/>
    <property type="match status" value="1"/>
</dbReference>
<dbReference type="GO" id="GO:0005524">
    <property type="term" value="F:ATP binding"/>
    <property type="evidence" value="ECO:0007669"/>
    <property type="project" value="UniProtKB-UniRule"/>
</dbReference>
<feature type="active site" description="Proton acceptor; for glutaminase activity" evidence="7">
    <location>
        <position position="42"/>
    </location>
</feature>
<dbReference type="NCBIfam" id="TIGR00552">
    <property type="entry name" value="nadE"/>
    <property type="match status" value="1"/>
</dbReference>
<dbReference type="InterPro" id="IPR003694">
    <property type="entry name" value="NAD_synthase"/>
</dbReference>
<dbReference type="GO" id="GO:0008795">
    <property type="term" value="F:NAD+ synthase activity"/>
    <property type="evidence" value="ECO:0007669"/>
    <property type="project" value="UniProtKB-UniRule"/>
</dbReference>
<dbReference type="Proteomes" id="UP000243333">
    <property type="component" value="Unassembled WGS sequence"/>
</dbReference>
<evidence type="ECO:0000256" key="1">
    <source>
        <dbReference type="ARBA" id="ARBA00005188"/>
    </source>
</evidence>
<dbReference type="UniPathway" id="UPA00253">
    <property type="reaction ID" value="UER00334"/>
</dbReference>
<dbReference type="InterPro" id="IPR014445">
    <property type="entry name" value="Gln-dep_NAD_synthase"/>
</dbReference>
<evidence type="ECO:0000313" key="12">
    <source>
        <dbReference type="Proteomes" id="UP000243333"/>
    </source>
</evidence>
<evidence type="ECO:0000256" key="9">
    <source>
        <dbReference type="RuleBase" id="RU003811"/>
    </source>
</evidence>
<dbReference type="SUPFAM" id="SSF56317">
    <property type="entry name" value="Carbon-nitrogen hydrolase"/>
    <property type="match status" value="1"/>
</dbReference>
<dbReference type="GO" id="GO:0009435">
    <property type="term" value="P:NAD+ biosynthetic process"/>
    <property type="evidence" value="ECO:0007669"/>
    <property type="project" value="UniProtKB-UniRule"/>
</dbReference>
<dbReference type="GO" id="GO:0003952">
    <property type="term" value="F:NAD+ synthase (glutamine-hydrolyzing) activity"/>
    <property type="evidence" value="ECO:0007669"/>
    <property type="project" value="UniProtKB-UniRule"/>
</dbReference>
<name>A0A1G7KIE4_9FIRM</name>
<comment type="catalytic activity">
    <reaction evidence="7 8">
        <text>deamido-NAD(+) + L-glutamine + ATP + H2O = L-glutamate + AMP + diphosphate + NAD(+) + H(+)</text>
        <dbReference type="Rhea" id="RHEA:24384"/>
        <dbReference type="ChEBI" id="CHEBI:15377"/>
        <dbReference type="ChEBI" id="CHEBI:15378"/>
        <dbReference type="ChEBI" id="CHEBI:29985"/>
        <dbReference type="ChEBI" id="CHEBI:30616"/>
        <dbReference type="ChEBI" id="CHEBI:33019"/>
        <dbReference type="ChEBI" id="CHEBI:57540"/>
        <dbReference type="ChEBI" id="CHEBI:58359"/>
        <dbReference type="ChEBI" id="CHEBI:58437"/>
        <dbReference type="ChEBI" id="CHEBI:456215"/>
        <dbReference type="EC" id="6.3.5.1"/>
    </reaction>
</comment>
<keyword evidence="12" id="KW-1185">Reference proteome</keyword>
<organism evidence="11 12">
    <name type="scientific">Sporolituus thermophilus DSM 23256</name>
    <dbReference type="NCBI Taxonomy" id="1123285"/>
    <lineage>
        <taxon>Bacteria</taxon>
        <taxon>Bacillati</taxon>
        <taxon>Bacillota</taxon>
        <taxon>Negativicutes</taxon>
        <taxon>Selenomonadales</taxon>
        <taxon>Sporomusaceae</taxon>
        <taxon>Sporolituus</taxon>
    </lineage>
</organism>
<dbReference type="EC" id="6.3.5.1" evidence="7 8"/>
<evidence type="ECO:0000256" key="7">
    <source>
        <dbReference type="HAMAP-Rule" id="MF_02090"/>
    </source>
</evidence>
<comment type="similarity">
    <text evidence="2 7 8">In the C-terminal section; belongs to the NAD synthetase family.</text>
</comment>
<dbReference type="CDD" id="cd00553">
    <property type="entry name" value="NAD_synthase"/>
    <property type="match status" value="1"/>
</dbReference>
<evidence type="ECO:0000256" key="8">
    <source>
        <dbReference type="PIRNR" id="PIRNR006630"/>
    </source>
</evidence>
<feature type="binding site" evidence="7">
    <location>
        <position position="213"/>
    </location>
    <ligand>
        <name>L-glutamine</name>
        <dbReference type="ChEBI" id="CHEBI:58359"/>
    </ligand>
</feature>
<dbReference type="InterPro" id="IPR003010">
    <property type="entry name" value="C-N_Hydrolase"/>
</dbReference>
<dbReference type="InterPro" id="IPR036526">
    <property type="entry name" value="C-N_Hydrolase_sf"/>
</dbReference>
<evidence type="ECO:0000259" key="10">
    <source>
        <dbReference type="PROSITE" id="PS50263"/>
    </source>
</evidence>
<dbReference type="RefSeq" id="WP_171904616.1">
    <property type="nucleotide sequence ID" value="NZ_FNBU01000008.1"/>
</dbReference>
<feature type="binding site" evidence="7">
    <location>
        <position position="207"/>
    </location>
    <ligand>
        <name>L-glutamine</name>
        <dbReference type="ChEBI" id="CHEBI:58359"/>
    </ligand>
</feature>
<dbReference type="HAMAP" id="MF_02090">
    <property type="entry name" value="NadE_glutamine_dep"/>
    <property type="match status" value="1"/>
</dbReference>
<dbReference type="PANTHER" id="PTHR23090">
    <property type="entry name" value="NH 3 /GLUTAMINE-DEPENDENT NAD + SYNTHETASE"/>
    <property type="match status" value="1"/>
</dbReference>
<dbReference type="InterPro" id="IPR022310">
    <property type="entry name" value="NAD/GMP_synthase"/>
</dbReference>
<dbReference type="AlphaFoldDB" id="A0A1G7KIE4"/>
<comment type="caution">
    <text evidence="7">Lacks conserved residue(s) required for the propagation of feature annotation.</text>
</comment>
<reference evidence="12" key="1">
    <citation type="submission" date="2016-10" db="EMBL/GenBank/DDBJ databases">
        <authorList>
            <person name="Varghese N."/>
            <person name="Submissions S."/>
        </authorList>
    </citation>
    <scope>NUCLEOTIDE SEQUENCE [LARGE SCALE GENOMIC DNA]</scope>
    <source>
        <strain evidence="12">DSM 23256</strain>
    </source>
</reference>
<dbReference type="SUPFAM" id="SSF52402">
    <property type="entry name" value="Adenine nucleotide alpha hydrolases-like"/>
    <property type="match status" value="1"/>
</dbReference>
<evidence type="ECO:0000256" key="4">
    <source>
        <dbReference type="ARBA" id="ARBA00022741"/>
    </source>
</evidence>
<feature type="binding site" evidence="7">
    <location>
        <position position="448"/>
    </location>
    <ligand>
        <name>deamido-NAD(+)</name>
        <dbReference type="ChEBI" id="CHEBI:58437"/>
        <note>ligand shared between two neighboring subunits</note>
    </ligand>
</feature>
<evidence type="ECO:0000256" key="2">
    <source>
        <dbReference type="ARBA" id="ARBA00007145"/>
    </source>
</evidence>
<keyword evidence="6 7" id="KW-0520">NAD</keyword>
<comment type="pathway">
    <text evidence="1 7 8">Cofactor biosynthesis; NAD(+) biosynthesis; NAD(+) from deamido-NAD(+) (L-Gln route): step 1/1.</text>
</comment>
<keyword evidence="4 7" id="KW-0547">Nucleotide-binding</keyword>
<dbReference type="PIRSF" id="PIRSF006630">
    <property type="entry name" value="NADS_GAT"/>
    <property type="match status" value="1"/>
</dbReference>
<dbReference type="PANTHER" id="PTHR23090:SF9">
    <property type="entry name" value="GLUTAMINE-DEPENDENT NAD(+) SYNTHETASE"/>
    <property type="match status" value="1"/>
</dbReference>
<feature type="domain" description="CN hydrolase" evidence="10">
    <location>
        <begin position="2"/>
        <end position="281"/>
    </location>
</feature>
<dbReference type="PROSITE" id="PS50263">
    <property type="entry name" value="CN_HYDROLASE"/>
    <property type="match status" value="1"/>
</dbReference>
<dbReference type="EMBL" id="FNBU01000008">
    <property type="protein sequence ID" value="SDF36780.1"/>
    <property type="molecule type" value="Genomic_DNA"/>
</dbReference>
<dbReference type="InterPro" id="IPR014729">
    <property type="entry name" value="Rossmann-like_a/b/a_fold"/>
</dbReference>
<gene>
    <name evidence="7" type="primary">nadE</name>
    <name evidence="11" type="ORF">SAMN05660235_01349</name>
</gene>
<feature type="binding site" evidence="7">
    <location>
        <position position="418"/>
    </location>
    <ligand>
        <name>deamido-NAD(+)</name>
        <dbReference type="ChEBI" id="CHEBI:58437"/>
        <note>ligand shared between two neighboring subunits</note>
    </ligand>
</feature>
<feature type="binding site" evidence="7">
    <location>
        <position position="591"/>
    </location>
    <ligand>
        <name>deamido-NAD(+)</name>
        <dbReference type="ChEBI" id="CHEBI:58437"/>
        <note>ligand shared between two neighboring subunits</note>
    </ligand>
</feature>
<dbReference type="Pfam" id="PF00795">
    <property type="entry name" value="CN_hydrolase"/>
    <property type="match status" value="1"/>
</dbReference>
<dbReference type="Gene3D" id="3.60.110.10">
    <property type="entry name" value="Carbon-nitrogen hydrolase"/>
    <property type="match status" value="1"/>
</dbReference>
<comment type="function">
    <text evidence="7">Catalyzes the ATP-dependent amidation of deamido-NAD to form NAD. Uses L-glutamine as a nitrogen source.</text>
</comment>
<feature type="active site" description="Nucleophile; for glutaminase activity" evidence="7">
    <location>
        <position position="176"/>
    </location>
</feature>
<dbReference type="STRING" id="1123285.SAMN05660235_01349"/>
<accession>A0A1G7KIE4</accession>
<evidence type="ECO:0000313" key="11">
    <source>
        <dbReference type="EMBL" id="SDF36780.1"/>
    </source>
</evidence>
<proteinExistence type="inferred from homology"/>
<dbReference type="GO" id="GO:0004359">
    <property type="term" value="F:glutaminase activity"/>
    <property type="evidence" value="ECO:0007669"/>
    <property type="project" value="InterPro"/>
</dbReference>
<keyword evidence="5 7" id="KW-0067">ATP-binding</keyword>
<sequence length="635" mass="71128">MLRIAMAQMEVIPGRPDINTKTMLRMINEARQKRADLVIFPEMAIPGYLLGDTWEQPSFLRDCDHYGRTIIAASEGICVLFGNVAVDWDKRGDDGRVRKYNAFFVAQNGALLGGENFPYPFRIKTLHPNYREFDDTRHFFSLRKLALELGVTAEDLLQPVTAWVNGRTLRLGCLLCEDGWSDDYFTKPIEILRQKDRLDILINISSSPFTLGKNNKRNRVFSKQAADSRIPLIYVNNVGLQNNGKTVYTFDGFSTAYNCRGEIIAYCPPFQEALHCFDLDLENGGLRQPSLAVPDDSGIDSIYQALRYGVEKFLAAIGMKRVVIGVSGGIDSAVTAALYTQVLGPDRVLLVNMPSRYNSPTTKGLAADLARNLGCLYTVVPIQQSVDHTVEQISRTPIVNMSAGGEQTLEVTPFMTENIQARDRSARVLAGLAAAFGGGFTCNANKSELTVGYSTLYGDQAGFLAALADLWKHQVYALGQYLNDEVYHQDIIPRKTFELVPSAELSAEQAVDEGKGDPLIYPYHDYLFRAFIEHWHRAAPEDILEWYQAGVLEERLGCQPGLVDRLFATPQAFIADLERWWTLFTGMAVAKRIQAPPVLAVSRRAYGFDYREAQNGPYFTARYRQLRAELLKEGC</sequence>
<evidence type="ECO:0000256" key="5">
    <source>
        <dbReference type="ARBA" id="ARBA00022840"/>
    </source>
</evidence>
<feature type="binding site" evidence="7">
    <location>
        <position position="130"/>
    </location>
    <ligand>
        <name>L-glutamine</name>
        <dbReference type="ChEBI" id="CHEBI:58359"/>
    </ligand>
</feature>
<evidence type="ECO:0000256" key="6">
    <source>
        <dbReference type="ARBA" id="ARBA00023027"/>
    </source>
</evidence>
<dbReference type="GO" id="GO:0005737">
    <property type="term" value="C:cytoplasm"/>
    <property type="evidence" value="ECO:0007669"/>
    <property type="project" value="InterPro"/>
</dbReference>
<dbReference type="Gene3D" id="3.40.50.620">
    <property type="entry name" value="HUPs"/>
    <property type="match status" value="1"/>
</dbReference>